<keyword evidence="2" id="KW-1003">Cell membrane</keyword>
<feature type="transmembrane region" description="Helical" evidence="6">
    <location>
        <begin position="12"/>
        <end position="32"/>
    </location>
</feature>
<accession>A0A1Q8BY64</accession>
<evidence type="ECO:0000259" key="7">
    <source>
        <dbReference type="Pfam" id="PF12823"/>
    </source>
</evidence>
<comment type="subcellular location">
    <subcellularLocation>
        <location evidence="1">Cell membrane</location>
        <topology evidence="1">Multi-pass membrane protein</topology>
    </subcellularLocation>
</comment>
<evidence type="ECO:0000256" key="2">
    <source>
        <dbReference type="ARBA" id="ARBA00022475"/>
    </source>
</evidence>
<sequence>MDSWSADSWSALRIAAAVEALSLLVLFANLATVHEREVSSLVGPVHGCAYLLVVVLAFRQPGTTTRIRLLSWLPGVGGLVVLPPLARARAR</sequence>
<evidence type="ECO:0000256" key="4">
    <source>
        <dbReference type="ARBA" id="ARBA00022989"/>
    </source>
</evidence>
<evidence type="ECO:0000256" key="3">
    <source>
        <dbReference type="ARBA" id="ARBA00022692"/>
    </source>
</evidence>
<dbReference type="EMBL" id="MSIE01000110">
    <property type="protein sequence ID" value="OLF07054.1"/>
    <property type="molecule type" value="Genomic_DNA"/>
</dbReference>
<dbReference type="AlphaFoldDB" id="A0A1Q8BY64"/>
<gene>
    <name evidence="8" type="ORF">BU204_35860</name>
</gene>
<dbReference type="STRING" id="1912961.BU204_35860"/>
<proteinExistence type="predicted"/>
<keyword evidence="4 6" id="KW-1133">Transmembrane helix</keyword>
<organism evidence="8 9">
    <name type="scientific">Actinophytocola xanthii</name>
    <dbReference type="NCBI Taxonomy" id="1912961"/>
    <lineage>
        <taxon>Bacteria</taxon>
        <taxon>Bacillati</taxon>
        <taxon>Actinomycetota</taxon>
        <taxon>Actinomycetes</taxon>
        <taxon>Pseudonocardiales</taxon>
        <taxon>Pseudonocardiaceae</taxon>
    </lineage>
</organism>
<evidence type="ECO:0000313" key="9">
    <source>
        <dbReference type="Proteomes" id="UP000185596"/>
    </source>
</evidence>
<name>A0A1Q8BY64_9PSEU</name>
<dbReference type="Proteomes" id="UP000185596">
    <property type="component" value="Unassembled WGS sequence"/>
</dbReference>
<protein>
    <submittedName>
        <fullName evidence="8">DUF3817 domain-containing protein</fullName>
    </submittedName>
</protein>
<keyword evidence="9" id="KW-1185">Reference proteome</keyword>
<dbReference type="OrthoDB" id="3830534at2"/>
<dbReference type="Pfam" id="PF12823">
    <property type="entry name" value="DUF3817"/>
    <property type="match status" value="1"/>
</dbReference>
<evidence type="ECO:0000256" key="6">
    <source>
        <dbReference type="SAM" id="Phobius"/>
    </source>
</evidence>
<feature type="domain" description="DUF3817" evidence="7">
    <location>
        <begin position="11"/>
        <end position="59"/>
    </location>
</feature>
<keyword evidence="3 6" id="KW-0812">Transmembrane</keyword>
<dbReference type="InterPro" id="IPR023845">
    <property type="entry name" value="DUF3817_TM"/>
</dbReference>
<evidence type="ECO:0000256" key="5">
    <source>
        <dbReference type="ARBA" id="ARBA00023136"/>
    </source>
</evidence>
<comment type="caution">
    <text evidence="8">The sequence shown here is derived from an EMBL/GenBank/DDBJ whole genome shotgun (WGS) entry which is preliminary data.</text>
</comment>
<reference evidence="8 9" key="1">
    <citation type="submission" date="2016-12" db="EMBL/GenBank/DDBJ databases">
        <title>The draft genome sequence of Actinophytocola sp. 11-183.</title>
        <authorList>
            <person name="Wang W."/>
            <person name="Yuan L."/>
        </authorList>
    </citation>
    <scope>NUCLEOTIDE SEQUENCE [LARGE SCALE GENOMIC DNA]</scope>
    <source>
        <strain evidence="8 9">11-183</strain>
    </source>
</reference>
<dbReference type="RefSeq" id="WP_075130251.1">
    <property type="nucleotide sequence ID" value="NZ_MSIE01000110.1"/>
</dbReference>
<evidence type="ECO:0000313" key="8">
    <source>
        <dbReference type="EMBL" id="OLF07054.1"/>
    </source>
</evidence>
<feature type="transmembrane region" description="Helical" evidence="6">
    <location>
        <begin position="38"/>
        <end position="57"/>
    </location>
</feature>
<dbReference type="GO" id="GO:0005886">
    <property type="term" value="C:plasma membrane"/>
    <property type="evidence" value="ECO:0007669"/>
    <property type="project" value="UniProtKB-SubCell"/>
</dbReference>
<evidence type="ECO:0000256" key="1">
    <source>
        <dbReference type="ARBA" id="ARBA00004651"/>
    </source>
</evidence>
<keyword evidence="5 6" id="KW-0472">Membrane</keyword>